<dbReference type="Proteomes" id="UP000287651">
    <property type="component" value="Unassembled WGS sequence"/>
</dbReference>
<sequence length="135" mass="15485">MVHIGPSVDQYTDHQLSGGTTDWGCFRPVTIGIRPVTVDFNRRRLLSGGNGRFQPSLTDFEGYQPREGEEKPRVRHYFRPHDPSDFFSPTRGEEMSPRVGRRNEATTAYRSVPHTARCCVSYHTKQSLVCRYKPV</sequence>
<evidence type="ECO:0000256" key="1">
    <source>
        <dbReference type="SAM" id="MobiDB-lite"/>
    </source>
</evidence>
<feature type="region of interest" description="Disordered" evidence="1">
    <location>
        <begin position="76"/>
        <end position="103"/>
    </location>
</feature>
<feature type="compositionally biased region" description="Basic and acidic residues" evidence="1">
    <location>
        <begin position="91"/>
        <end position="103"/>
    </location>
</feature>
<dbReference type="EMBL" id="AMZH03009436">
    <property type="protein sequence ID" value="RRT56855.1"/>
    <property type="molecule type" value="Genomic_DNA"/>
</dbReference>
<organism evidence="2 3">
    <name type="scientific">Ensete ventricosum</name>
    <name type="common">Abyssinian banana</name>
    <name type="synonym">Musa ensete</name>
    <dbReference type="NCBI Taxonomy" id="4639"/>
    <lineage>
        <taxon>Eukaryota</taxon>
        <taxon>Viridiplantae</taxon>
        <taxon>Streptophyta</taxon>
        <taxon>Embryophyta</taxon>
        <taxon>Tracheophyta</taxon>
        <taxon>Spermatophyta</taxon>
        <taxon>Magnoliopsida</taxon>
        <taxon>Liliopsida</taxon>
        <taxon>Zingiberales</taxon>
        <taxon>Musaceae</taxon>
        <taxon>Ensete</taxon>
    </lineage>
</organism>
<reference evidence="2 3" key="1">
    <citation type="journal article" date="2014" name="Agronomy (Basel)">
        <title>A Draft Genome Sequence for Ensete ventricosum, the Drought-Tolerant Tree Against Hunger.</title>
        <authorList>
            <person name="Harrison J."/>
            <person name="Moore K.A."/>
            <person name="Paszkiewicz K."/>
            <person name="Jones T."/>
            <person name="Grant M."/>
            <person name="Ambacheew D."/>
            <person name="Muzemil S."/>
            <person name="Studholme D.J."/>
        </authorList>
    </citation>
    <scope>NUCLEOTIDE SEQUENCE [LARGE SCALE GENOMIC DNA]</scope>
</reference>
<name>A0A426YYQ3_ENSVE</name>
<comment type="caution">
    <text evidence="2">The sequence shown here is derived from an EMBL/GenBank/DDBJ whole genome shotgun (WGS) entry which is preliminary data.</text>
</comment>
<accession>A0A426YYQ3</accession>
<protein>
    <submittedName>
        <fullName evidence="2">Uncharacterized protein</fullName>
    </submittedName>
</protein>
<gene>
    <name evidence="2" type="ORF">B296_00047597</name>
</gene>
<proteinExistence type="predicted"/>
<evidence type="ECO:0000313" key="3">
    <source>
        <dbReference type="Proteomes" id="UP000287651"/>
    </source>
</evidence>
<dbReference type="AlphaFoldDB" id="A0A426YYQ3"/>
<evidence type="ECO:0000313" key="2">
    <source>
        <dbReference type="EMBL" id="RRT56855.1"/>
    </source>
</evidence>